<comment type="function">
    <text evidence="7">Catalyzes the ATP-dependent amidation of the two carboxylate groups at positions a and c of cobyrinate, using either L-glutamine or ammonia as the nitrogen source.</text>
</comment>
<dbReference type="Proteomes" id="UP001595748">
    <property type="component" value="Unassembled WGS sequence"/>
</dbReference>
<dbReference type="InterPro" id="IPR011698">
    <property type="entry name" value="GATase_3"/>
</dbReference>
<dbReference type="Gene3D" id="3.40.50.300">
    <property type="entry name" value="P-loop containing nucleotide triphosphate hydrolases"/>
    <property type="match status" value="2"/>
</dbReference>
<dbReference type="InterPro" id="IPR029062">
    <property type="entry name" value="Class_I_gatase-like"/>
</dbReference>
<gene>
    <name evidence="7" type="primary">cbiA</name>
    <name evidence="10" type="ORF">ACFOPQ_12780</name>
</gene>
<reference evidence="11" key="1">
    <citation type="journal article" date="2019" name="Int. J. Syst. Evol. Microbiol.">
        <title>The Global Catalogue of Microorganisms (GCM) 10K type strain sequencing project: providing services to taxonomists for standard genome sequencing and annotation.</title>
        <authorList>
            <consortium name="The Broad Institute Genomics Platform"/>
            <consortium name="The Broad Institute Genome Sequencing Center for Infectious Disease"/>
            <person name="Wu L."/>
            <person name="Ma J."/>
        </authorList>
    </citation>
    <scope>NUCLEOTIDE SEQUENCE [LARGE SCALE GENOMIC DNA]</scope>
    <source>
        <strain evidence="11">CCTCC AB 2013263</strain>
    </source>
</reference>
<evidence type="ECO:0000256" key="3">
    <source>
        <dbReference type="ARBA" id="ARBA00022741"/>
    </source>
</evidence>
<comment type="pathway">
    <text evidence="7">Cofactor biosynthesis; adenosylcobalamin biosynthesis; cob(II)yrinate a,c-diamide from sirohydrochlorin (anaerobic route): step 10/10.</text>
</comment>
<keyword evidence="6 7" id="KW-0315">Glutamine amidotransferase</keyword>
<dbReference type="SUPFAM" id="SSF52540">
    <property type="entry name" value="P-loop containing nucleoside triphosphate hydrolases"/>
    <property type="match status" value="1"/>
</dbReference>
<evidence type="ECO:0000256" key="1">
    <source>
        <dbReference type="ARBA" id="ARBA00001946"/>
    </source>
</evidence>
<protein>
    <recommendedName>
        <fullName evidence="7">Cobyrinate a,c-diamide synthase</fullName>
        <ecNumber evidence="7">6.3.5.11</ecNumber>
    </recommendedName>
    <alternativeName>
        <fullName evidence="7">Cobyrinic acid a,c-diamide synthetase</fullName>
    </alternativeName>
</protein>
<dbReference type="Pfam" id="PF01656">
    <property type="entry name" value="CbiA"/>
    <property type="match status" value="1"/>
</dbReference>
<evidence type="ECO:0000256" key="4">
    <source>
        <dbReference type="ARBA" id="ARBA00022840"/>
    </source>
</evidence>
<evidence type="ECO:0000256" key="2">
    <source>
        <dbReference type="ARBA" id="ARBA00022598"/>
    </source>
</evidence>
<dbReference type="InterPro" id="IPR004484">
    <property type="entry name" value="CbiA/CobB_synth"/>
</dbReference>
<evidence type="ECO:0000313" key="10">
    <source>
        <dbReference type="EMBL" id="MFC3861635.1"/>
    </source>
</evidence>
<comment type="domain">
    <text evidence="7">Comprises of two domains. The C-terminal domain contains the binding site for glutamine and catalyzes the hydrolysis of this substrate to glutamate and ammonia. The N-terminal domain is anticipated to bind ATP and cobyrinate and catalyzes the ultimate synthesis of the diamide product. The ammonia produced via the glutaminase domain is probably translocated to the adjacent domain via a molecular tunnel, where it reacts with an activated intermediate.</text>
</comment>
<dbReference type="RefSeq" id="WP_380078729.1">
    <property type="nucleotide sequence ID" value="NZ_JBHRZF010000153.1"/>
</dbReference>
<evidence type="ECO:0000259" key="9">
    <source>
        <dbReference type="Pfam" id="PF07685"/>
    </source>
</evidence>
<dbReference type="InterPro" id="IPR002586">
    <property type="entry name" value="CobQ/CobB/MinD/ParA_Nub-bd_dom"/>
</dbReference>
<dbReference type="EMBL" id="JBHRZF010000153">
    <property type="protein sequence ID" value="MFC3861635.1"/>
    <property type="molecule type" value="Genomic_DNA"/>
</dbReference>
<dbReference type="EC" id="6.3.5.11" evidence="7"/>
<organism evidence="10 11">
    <name type="scientific">Deinococcus antarcticus</name>
    <dbReference type="NCBI Taxonomy" id="1298767"/>
    <lineage>
        <taxon>Bacteria</taxon>
        <taxon>Thermotogati</taxon>
        <taxon>Deinococcota</taxon>
        <taxon>Deinococci</taxon>
        <taxon>Deinococcales</taxon>
        <taxon>Deinococcaceae</taxon>
        <taxon>Deinococcus</taxon>
    </lineage>
</organism>
<evidence type="ECO:0000256" key="7">
    <source>
        <dbReference type="HAMAP-Rule" id="MF_00027"/>
    </source>
</evidence>
<keyword evidence="2 7" id="KW-0436">Ligase</keyword>
<feature type="domain" description="CobB/CobQ-like glutamine amidotransferase" evidence="9">
    <location>
        <begin position="245"/>
        <end position="433"/>
    </location>
</feature>
<keyword evidence="4 7" id="KW-0067">ATP-binding</keyword>
<name>A0ABV8A904_9DEIO</name>
<dbReference type="Gene3D" id="3.40.50.880">
    <property type="match status" value="1"/>
</dbReference>
<dbReference type="HAMAP" id="MF_00027">
    <property type="entry name" value="CobB_CbiA"/>
    <property type="match status" value="1"/>
</dbReference>
<dbReference type="SUPFAM" id="SSF52317">
    <property type="entry name" value="Class I glutamine amidotransferase-like"/>
    <property type="match status" value="1"/>
</dbReference>
<dbReference type="InterPro" id="IPR027417">
    <property type="entry name" value="P-loop_NTPase"/>
</dbReference>
<comment type="similarity">
    <text evidence="7">Belongs to the CobB/CbiA family.</text>
</comment>
<comment type="miscellaneous">
    <text evidence="7">The a and c carboxylates of cobyrinate are activated for nucleophilic attack via formation of a phosphorylated intermediate by ATP. CbiA catalyzes first the amidation of the c-carboxylate, and then that of the a-carboxylate.</text>
</comment>
<comment type="catalytic activity">
    <reaction evidence="7">
        <text>cob(II)yrinate + 2 L-glutamine + 2 ATP + 2 H2O = cob(II)yrinate a,c diamide + 2 L-glutamate + 2 ADP + 2 phosphate + 2 H(+)</text>
        <dbReference type="Rhea" id="RHEA:26289"/>
        <dbReference type="ChEBI" id="CHEBI:15377"/>
        <dbReference type="ChEBI" id="CHEBI:15378"/>
        <dbReference type="ChEBI" id="CHEBI:29985"/>
        <dbReference type="ChEBI" id="CHEBI:30616"/>
        <dbReference type="ChEBI" id="CHEBI:43474"/>
        <dbReference type="ChEBI" id="CHEBI:58359"/>
        <dbReference type="ChEBI" id="CHEBI:58537"/>
        <dbReference type="ChEBI" id="CHEBI:58894"/>
        <dbReference type="ChEBI" id="CHEBI:456216"/>
        <dbReference type="EC" id="6.3.5.11"/>
    </reaction>
</comment>
<dbReference type="PANTHER" id="PTHR43873">
    <property type="entry name" value="COBYRINATE A,C-DIAMIDE SYNTHASE"/>
    <property type="match status" value="1"/>
</dbReference>
<evidence type="ECO:0000259" key="8">
    <source>
        <dbReference type="Pfam" id="PF01656"/>
    </source>
</evidence>
<feature type="domain" description="CobQ/CobB/MinD/ParA nucleotide binding" evidence="8">
    <location>
        <begin position="9"/>
        <end position="194"/>
    </location>
</feature>
<keyword evidence="11" id="KW-1185">Reference proteome</keyword>
<dbReference type="CDD" id="cd05388">
    <property type="entry name" value="CobB_N"/>
    <property type="match status" value="1"/>
</dbReference>
<evidence type="ECO:0000256" key="5">
    <source>
        <dbReference type="ARBA" id="ARBA00022842"/>
    </source>
</evidence>
<feature type="active site" description="Nucleophile" evidence="7">
    <location>
        <position position="328"/>
    </location>
</feature>
<dbReference type="CDD" id="cd03130">
    <property type="entry name" value="GATase1_CobB"/>
    <property type="match status" value="1"/>
</dbReference>
<dbReference type="NCBIfam" id="TIGR00379">
    <property type="entry name" value="cobB"/>
    <property type="match status" value="1"/>
</dbReference>
<feature type="site" description="Increases nucleophilicity of active site Cys" evidence="7">
    <location>
        <position position="428"/>
    </location>
</feature>
<keyword evidence="3 7" id="KW-0547">Nucleotide-binding</keyword>
<dbReference type="Pfam" id="PF07685">
    <property type="entry name" value="GATase_3"/>
    <property type="match status" value="1"/>
</dbReference>
<dbReference type="PROSITE" id="PS51274">
    <property type="entry name" value="GATASE_COBBQ"/>
    <property type="match status" value="1"/>
</dbReference>
<dbReference type="NCBIfam" id="NF002204">
    <property type="entry name" value="PRK01077.1"/>
    <property type="match status" value="1"/>
</dbReference>
<keyword evidence="7" id="KW-0169">Cobalamin biosynthesis</keyword>
<accession>A0ABV8A904</accession>
<sequence>MTTAPLKSIVLAAANSGSGKTTVAALLCLALRQRGLRVQPFKFGPDYLDPTHLTRAAGRQARNLDTFLLSPERMRELFARSAAQADINVIEGVMGLYDGRDPTSDEHSTADLARLLGAPVVLVIDASGMARTVAAIASGMRDFAQGVNVAGVILNRVGSARHAGLCEVALKQIGLPVLGFVLRDAALHLPERHLGLLSAEQATWDDEKALEAAQHLRLDRLLALAATALALPVPPLPQAGPPRARIAYALDGAFHFYYPDALDELHLAGAELVRFSPLRDRQLPEGIGGVLFGGGYPEAHAAELSANKSMRESIRAFAQAGKPVIGECGGLMYLGETLDDLHGHPHEMCGVIPYRTRMNPALTLGYREATALQDSPLCPAGTALRGHEFHFSVLTHAPTHPAYSWRTHDGKEVTEGYAHGNVLASYLHLHYAATPELARRLVERCAG</sequence>
<dbReference type="PANTHER" id="PTHR43873:SF1">
    <property type="entry name" value="COBYRINATE A,C-DIAMIDE SYNTHASE"/>
    <property type="match status" value="1"/>
</dbReference>
<evidence type="ECO:0000313" key="11">
    <source>
        <dbReference type="Proteomes" id="UP001595748"/>
    </source>
</evidence>
<proteinExistence type="inferred from homology"/>
<comment type="cofactor">
    <cofactor evidence="1 7">
        <name>Mg(2+)</name>
        <dbReference type="ChEBI" id="CHEBI:18420"/>
    </cofactor>
</comment>
<keyword evidence="5 7" id="KW-0460">Magnesium</keyword>
<comment type="caution">
    <text evidence="10">The sequence shown here is derived from an EMBL/GenBank/DDBJ whole genome shotgun (WGS) entry which is preliminary data.</text>
</comment>
<evidence type="ECO:0000256" key="6">
    <source>
        <dbReference type="ARBA" id="ARBA00022962"/>
    </source>
</evidence>